<sequence>MVLQYFNYNFNLVLSVTCFHHETVVAVMAHDI</sequence>
<protein>
    <submittedName>
        <fullName evidence="1">Uncharacterized protein</fullName>
    </submittedName>
</protein>
<evidence type="ECO:0000313" key="1">
    <source>
        <dbReference type="EMBL" id="JAH28512.1"/>
    </source>
</evidence>
<name>A0A0E9RI81_ANGAN</name>
<dbReference type="EMBL" id="GBXM01080065">
    <property type="protein sequence ID" value="JAH28512.1"/>
    <property type="molecule type" value="Transcribed_RNA"/>
</dbReference>
<dbReference type="AlphaFoldDB" id="A0A0E9RI81"/>
<reference evidence="1" key="1">
    <citation type="submission" date="2014-11" db="EMBL/GenBank/DDBJ databases">
        <authorList>
            <person name="Amaro Gonzalez C."/>
        </authorList>
    </citation>
    <scope>NUCLEOTIDE SEQUENCE</scope>
</reference>
<proteinExistence type="predicted"/>
<accession>A0A0E9RI81</accession>
<reference evidence="1" key="2">
    <citation type="journal article" date="2015" name="Fish Shellfish Immunol.">
        <title>Early steps in the European eel (Anguilla anguilla)-Vibrio vulnificus interaction in the gills: Role of the RtxA13 toxin.</title>
        <authorList>
            <person name="Callol A."/>
            <person name="Pajuelo D."/>
            <person name="Ebbesson L."/>
            <person name="Teles M."/>
            <person name="MacKenzie S."/>
            <person name="Amaro C."/>
        </authorList>
    </citation>
    <scope>NUCLEOTIDE SEQUENCE</scope>
</reference>
<organism evidence="1">
    <name type="scientific">Anguilla anguilla</name>
    <name type="common">European freshwater eel</name>
    <name type="synonym">Muraena anguilla</name>
    <dbReference type="NCBI Taxonomy" id="7936"/>
    <lineage>
        <taxon>Eukaryota</taxon>
        <taxon>Metazoa</taxon>
        <taxon>Chordata</taxon>
        <taxon>Craniata</taxon>
        <taxon>Vertebrata</taxon>
        <taxon>Euteleostomi</taxon>
        <taxon>Actinopterygii</taxon>
        <taxon>Neopterygii</taxon>
        <taxon>Teleostei</taxon>
        <taxon>Anguilliformes</taxon>
        <taxon>Anguillidae</taxon>
        <taxon>Anguilla</taxon>
    </lineage>
</organism>